<evidence type="ECO:0000313" key="3">
    <source>
        <dbReference type="Proteomes" id="UP001138751"/>
    </source>
</evidence>
<keyword evidence="1" id="KW-1133">Transmembrane helix</keyword>
<dbReference type="EMBL" id="JAAEDM010000015">
    <property type="protein sequence ID" value="MBR0671124.1"/>
    <property type="molecule type" value="Genomic_DNA"/>
</dbReference>
<dbReference type="Proteomes" id="UP001138751">
    <property type="component" value="Unassembled WGS sequence"/>
</dbReference>
<dbReference type="RefSeq" id="WP_211861500.1">
    <property type="nucleotide sequence ID" value="NZ_JAAEDM010000015.1"/>
</dbReference>
<evidence type="ECO:0000256" key="1">
    <source>
        <dbReference type="SAM" id="Phobius"/>
    </source>
</evidence>
<protein>
    <recommendedName>
        <fullName evidence="4">Lipoprotein</fullName>
    </recommendedName>
</protein>
<dbReference type="PROSITE" id="PS51257">
    <property type="entry name" value="PROKAR_LIPOPROTEIN"/>
    <property type="match status" value="1"/>
</dbReference>
<reference evidence="2" key="2">
    <citation type="journal article" date="2021" name="Syst. Appl. Microbiol.">
        <title>Roseomonas hellenica sp. nov., isolated from roots of wild-growing Alkanna tinctoria.</title>
        <authorList>
            <person name="Rat A."/>
            <person name="Naranjo H.D."/>
            <person name="Lebbe L."/>
            <person name="Cnockaert M."/>
            <person name="Krigas N."/>
            <person name="Grigoriadou K."/>
            <person name="Maloupa E."/>
            <person name="Willems A."/>
        </authorList>
    </citation>
    <scope>NUCLEOTIDE SEQUENCE</scope>
    <source>
        <strain evidence="2">LMG 31231</strain>
    </source>
</reference>
<feature type="transmembrane region" description="Helical" evidence="1">
    <location>
        <begin position="32"/>
        <end position="49"/>
    </location>
</feature>
<dbReference type="AlphaFoldDB" id="A0A9X9WVE5"/>
<gene>
    <name evidence="2" type="ORF">GXW76_08055</name>
</gene>
<keyword evidence="1" id="KW-0472">Membrane</keyword>
<accession>A0A9X9WVE5</accession>
<evidence type="ECO:0000313" key="2">
    <source>
        <dbReference type="EMBL" id="MBR0671124.1"/>
    </source>
</evidence>
<keyword evidence="1" id="KW-0812">Transmembrane</keyword>
<evidence type="ECO:0008006" key="4">
    <source>
        <dbReference type="Google" id="ProtNLM"/>
    </source>
</evidence>
<comment type="caution">
    <text evidence="2">The sequence shown here is derived from an EMBL/GenBank/DDBJ whole genome shotgun (WGS) entry which is preliminary data.</text>
</comment>
<name>A0A9X9WVE5_9PROT</name>
<keyword evidence="3" id="KW-1185">Reference proteome</keyword>
<reference evidence="2" key="1">
    <citation type="submission" date="2020-01" db="EMBL/GenBank/DDBJ databases">
        <authorList>
            <person name="Rat A."/>
        </authorList>
    </citation>
    <scope>NUCLEOTIDE SEQUENCE</scope>
    <source>
        <strain evidence="2">LMG 31231</strain>
    </source>
</reference>
<organism evidence="2 3">
    <name type="scientific">Neoroseomonas soli</name>
    <dbReference type="NCBI Taxonomy" id="1081025"/>
    <lineage>
        <taxon>Bacteria</taxon>
        <taxon>Pseudomonadati</taxon>
        <taxon>Pseudomonadota</taxon>
        <taxon>Alphaproteobacteria</taxon>
        <taxon>Acetobacterales</taxon>
        <taxon>Acetobacteraceae</taxon>
        <taxon>Neoroseomonas</taxon>
    </lineage>
</organism>
<proteinExistence type="predicted"/>
<sequence length="87" mass="9597">MRLLPTLALSASIALGACQHPDGSTDWGSTAALGIGAAALVGLAAVAANNSDNDRYYRRDYRRQGGYRQRGYDRYASGWDRPYRSRW</sequence>